<comment type="caution">
    <text evidence="2">The sequence shown here is derived from an EMBL/GenBank/DDBJ whole genome shotgun (WGS) entry which is preliminary data.</text>
</comment>
<feature type="transmembrane region" description="Helical" evidence="1">
    <location>
        <begin position="403"/>
        <end position="421"/>
    </location>
</feature>
<dbReference type="AlphaFoldDB" id="A0A368VCU9"/>
<keyword evidence="3" id="KW-1185">Reference proteome</keyword>
<reference evidence="2 3" key="1">
    <citation type="submission" date="2018-07" db="EMBL/GenBank/DDBJ databases">
        <title>Genomic Encyclopedia of Type Strains, Phase III (KMG-III): the genomes of soil and plant-associated and newly described type strains.</title>
        <authorList>
            <person name="Whitman W."/>
        </authorList>
    </citation>
    <scope>NUCLEOTIDE SEQUENCE [LARGE SCALE GENOMIC DNA]</scope>
    <source>
        <strain evidence="2 3">CECT 8575</strain>
    </source>
</reference>
<feature type="transmembrane region" description="Helical" evidence="1">
    <location>
        <begin position="184"/>
        <end position="204"/>
    </location>
</feature>
<feature type="transmembrane region" description="Helical" evidence="1">
    <location>
        <begin position="240"/>
        <end position="261"/>
    </location>
</feature>
<keyword evidence="1" id="KW-1133">Transmembrane helix</keyword>
<protein>
    <recommendedName>
        <fullName evidence="4">4-amino-4-deoxy-L-arabinose transferase-like glycosyltransferase</fullName>
    </recommendedName>
</protein>
<feature type="transmembrane region" description="Helical" evidence="1">
    <location>
        <begin position="6"/>
        <end position="26"/>
    </location>
</feature>
<evidence type="ECO:0000313" key="3">
    <source>
        <dbReference type="Proteomes" id="UP000253495"/>
    </source>
</evidence>
<feature type="transmembrane region" description="Helical" evidence="1">
    <location>
        <begin position="216"/>
        <end position="234"/>
    </location>
</feature>
<feature type="transmembrane region" description="Helical" evidence="1">
    <location>
        <begin position="441"/>
        <end position="461"/>
    </location>
</feature>
<gene>
    <name evidence="2" type="ORF">DFQ14_12115</name>
</gene>
<feature type="transmembrane region" description="Helical" evidence="1">
    <location>
        <begin position="101"/>
        <end position="122"/>
    </location>
</feature>
<feature type="transmembrane region" description="Helical" evidence="1">
    <location>
        <begin position="481"/>
        <end position="503"/>
    </location>
</feature>
<evidence type="ECO:0000256" key="1">
    <source>
        <dbReference type="SAM" id="Phobius"/>
    </source>
</evidence>
<keyword evidence="1" id="KW-0812">Transmembrane</keyword>
<evidence type="ECO:0008006" key="4">
    <source>
        <dbReference type="Google" id="ProtNLM"/>
    </source>
</evidence>
<keyword evidence="1" id="KW-0472">Membrane</keyword>
<dbReference type="Proteomes" id="UP000253495">
    <property type="component" value="Unassembled WGS sequence"/>
</dbReference>
<name>A0A368VCU9_9ACTN</name>
<feature type="transmembrane region" description="Helical" evidence="1">
    <location>
        <begin position="324"/>
        <end position="342"/>
    </location>
</feature>
<feature type="transmembrane region" description="Helical" evidence="1">
    <location>
        <begin position="268"/>
        <end position="288"/>
    </location>
</feature>
<feature type="transmembrane region" description="Helical" evidence="1">
    <location>
        <begin position="380"/>
        <end position="396"/>
    </location>
</feature>
<feature type="transmembrane region" description="Helical" evidence="1">
    <location>
        <begin position="294"/>
        <end position="312"/>
    </location>
</feature>
<organism evidence="2 3">
    <name type="scientific">Halopolyspora algeriensis</name>
    <dbReference type="NCBI Taxonomy" id="1500506"/>
    <lineage>
        <taxon>Bacteria</taxon>
        <taxon>Bacillati</taxon>
        <taxon>Actinomycetota</taxon>
        <taxon>Actinomycetes</taxon>
        <taxon>Actinomycetes incertae sedis</taxon>
        <taxon>Halopolyspora</taxon>
    </lineage>
</organism>
<evidence type="ECO:0000313" key="2">
    <source>
        <dbReference type="EMBL" id="RCW38513.1"/>
    </source>
</evidence>
<accession>A0A368VCU9</accession>
<proteinExistence type="predicted"/>
<dbReference type="RefSeq" id="WP_114455015.1">
    <property type="nucleotide sequence ID" value="NZ_QPJC01000021.1"/>
</dbReference>
<feature type="transmembrane region" description="Helical" evidence="1">
    <location>
        <begin position="33"/>
        <end position="53"/>
    </location>
</feature>
<dbReference type="EMBL" id="QPJC01000021">
    <property type="protein sequence ID" value="RCW38513.1"/>
    <property type="molecule type" value="Genomic_DNA"/>
</dbReference>
<sequence>MSWLDAVPALVAAVAWLLVPGVLSSYALGLRGLAAWTVAPVFSTAVIAVSAIVFGKLGIAWSASAAGAAALVPAAAFLLVRLAFGRGFSPAVRPDQVKVRLAGWLGLLPALAIGLSIIVQGFRTPANLSQTYDAVFHYNALRWVLESGNASSLALGSFGSSFYPAAWHDITSLAVLSSAAPLPVAANMTTAAIAVFMWPLACLFLSRQIFGPSIPALAITGTASVAFAAFPWGLLHFGVLWPNALSFALVPIGVGAGLSILGMTTQGLLNRTAAWVLFGTTLVATGLAQPNATFSIAALLLLPGCHALVSWMHGQHRAGRTTRGLLGGAAVLALAVASWVFVHSLSRITSVKNYDRWQPFQSITAAVGEVLLNATNGRDALWLLSAAVVAGMFFAFRSRITLWLPFAHVGLAALFVMAAAVQTSTTHIFTGFWYNDSHRLAAMLPITGVLLAVGGVIGTAAKLREWAHTRELPSRMRNTRLISVPALTGALGALLLVVTTTWYQNWAVESLRMTYRAVGSSAETLVESSEQEFYSRVDRVVPDDAVVAGDPWDGSAMLWALTGTHVLFPHLNPSSGNEYLAEHLNEAATDPKVCRLMSKLNVRYAIEGTSQYWLSNPGNDSYPGLTDLSKSAGFELVEQQGPLRLYRITACDPELASHTPEPRSGA</sequence>
<feature type="transmembrane region" description="Helical" evidence="1">
    <location>
        <begin position="59"/>
        <end position="80"/>
    </location>
</feature>
<dbReference type="Pfam" id="PF20176">
    <property type="entry name" value="DUF6541"/>
    <property type="match status" value="1"/>
</dbReference>
<dbReference type="OrthoDB" id="3169698at2"/>
<dbReference type="InterPro" id="IPR046671">
    <property type="entry name" value="DUF6541"/>
</dbReference>